<feature type="domain" description="DAGKc" evidence="1">
    <location>
        <begin position="55"/>
        <end position="141"/>
    </location>
</feature>
<reference evidence="2 3" key="1">
    <citation type="submission" date="2019-04" db="EMBL/GenBank/DDBJ databases">
        <title>Microbes associate with the intestines of laboratory mice.</title>
        <authorList>
            <person name="Navarre W."/>
            <person name="Wong E."/>
            <person name="Huang K.C."/>
            <person name="Tropini C."/>
            <person name="Ng K."/>
            <person name="Yu B."/>
        </authorList>
    </citation>
    <scope>NUCLEOTIDE SEQUENCE [LARGE SCALE GENOMIC DNA]</scope>
    <source>
        <strain evidence="2 3">NM83_B4-11</strain>
    </source>
</reference>
<keyword evidence="3" id="KW-1185">Reference proteome</keyword>
<evidence type="ECO:0000313" key="2">
    <source>
        <dbReference type="EMBL" id="THG41941.1"/>
    </source>
</evidence>
<evidence type="ECO:0000259" key="1">
    <source>
        <dbReference type="PROSITE" id="PS50146"/>
    </source>
</evidence>
<dbReference type="InterPro" id="IPR017438">
    <property type="entry name" value="ATP-NAD_kinase_N"/>
</dbReference>
<dbReference type="SUPFAM" id="SSF111331">
    <property type="entry name" value="NAD kinase/diacylglycerol kinase-like"/>
    <property type="match status" value="1"/>
</dbReference>
<organism evidence="2 3">
    <name type="scientific">Sphingomonas olei</name>
    <dbReference type="NCBI Taxonomy" id="1886787"/>
    <lineage>
        <taxon>Bacteria</taxon>
        <taxon>Pseudomonadati</taxon>
        <taxon>Pseudomonadota</taxon>
        <taxon>Alphaproteobacteria</taxon>
        <taxon>Sphingomonadales</taxon>
        <taxon>Sphingomonadaceae</taxon>
        <taxon>Sphingomonas</taxon>
    </lineage>
</organism>
<dbReference type="InterPro" id="IPR016064">
    <property type="entry name" value="NAD/diacylglycerol_kinase_sf"/>
</dbReference>
<dbReference type="EMBL" id="SSTI01000001">
    <property type="protein sequence ID" value="THG41941.1"/>
    <property type="molecule type" value="Genomic_DNA"/>
</dbReference>
<evidence type="ECO:0000313" key="3">
    <source>
        <dbReference type="Proteomes" id="UP000308038"/>
    </source>
</evidence>
<gene>
    <name evidence="2" type="ORF">E5988_00210</name>
</gene>
<proteinExistence type="predicted"/>
<dbReference type="PROSITE" id="PS50146">
    <property type="entry name" value="DAGK"/>
    <property type="match status" value="1"/>
</dbReference>
<protein>
    <submittedName>
        <fullName evidence="2">Diacylglycerol kinase</fullName>
    </submittedName>
</protein>
<dbReference type="RefSeq" id="WP_136450362.1">
    <property type="nucleotide sequence ID" value="NZ_SSTI01000001.1"/>
</dbReference>
<keyword evidence="2" id="KW-0808">Transferase</keyword>
<dbReference type="InterPro" id="IPR001206">
    <property type="entry name" value="Diacylglycerol_kinase_cat_dom"/>
</dbReference>
<dbReference type="GO" id="GO:0016301">
    <property type="term" value="F:kinase activity"/>
    <property type="evidence" value="ECO:0007669"/>
    <property type="project" value="UniProtKB-KW"/>
</dbReference>
<comment type="caution">
    <text evidence="2">The sequence shown here is derived from an EMBL/GenBank/DDBJ whole genome shotgun (WGS) entry which is preliminary data.</text>
</comment>
<accession>A0ABY2QLF3</accession>
<sequence length="320" mass="33591">MTLALAAAIPAATHRVAIVRNIYSRHNRGRADAHQPATVAGIPVHEPASKAALERHLAQLAAEGVETLVVDGGDGTIRDILTLGLPLFGARMPAIALAPSGKTNALAHDLGIGTRSLEDAVAAIADGRRVTRRALAVTRAGTAVVLHGFLLGSGAFVRATALAQRAHRFGAFNGVAVGLSLASVIGRTLFGGDNGVWRRGEPMALARDGRVAIDHQTYMFLAAALTRFPLGLAPLGNGPFADDRVASLTIDAPPRHLPRHLPALLRGGADDALARAGYHRCRDRQVELDTTSGFVIDGERFDGGRIMIRRGPAVTFIAGR</sequence>
<dbReference type="Proteomes" id="UP000308038">
    <property type="component" value="Unassembled WGS sequence"/>
</dbReference>
<dbReference type="Pfam" id="PF00781">
    <property type="entry name" value="DAGK_cat"/>
    <property type="match status" value="1"/>
</dbReference>
<name>A0ABY2QLF3_9SPHN</name>
<keyword evidence="2" id="KW-0418">Kinase</keyword>
<dbReference type="Gene3D" id="3.40.50.10330">
    <property type="entry name" value="Probable inorganic polyphosphate/atp-NAD kinase, domain 1"/>
    <property type="match status" value="1"/>
</dbReference>